<gene>
    <name evidence="1" type="ORF">L3Q82_018500</name>
</gene>
<dbReference type="Proteomes" id="UP000831701">
    <property type="component" value="Chromosome 22"/>
</dbReference>
<reference evidence="1" key="1">
    <citation type="submission" date="2022-04" db="EMBL/GenBank/DDBJ databases">
        <title>Jade perch genome.</title>
        <authorList>
            <person name="Chao B."/>
        </authorList>
    </citation>
    <scope>NUCLEOTIDE SEQUENCE</scope>
    <source>
        <strain evidence="1">CB-2022</strain>
    </source>
</reference>
<protein>
    <submittedName>
        <fullName evidence="1">Uncharacterized protein</fullName>
    </submittedName>
</protein>
<sequence length="1130" mass="123518">MHQRLFLISTQGIWRTVGPVGSGRGFLSQCLPVSLSLSQSVFTSLSLSSLSSRSRNLSSKMNIARGFIGGLVNIVSNIDPAQFRPSDPPPPRRPLNFAKAQESDEEKQFRRVFKQLAGDDMEVSPTELMDILNRIISKHAGLKTDGFSIESCRSMVAVMDSDSTGKLSFHEFKYMWNNIKRWQGIYISHDADQSGVISSKELPKAFEAAGFPLNDQLFKLIIRRYSDENGDMDFDNFIGCLVRLDAMCRAFKTLDKDNRGSIDLDIKESKDAGIRALVMLDEQGEQLERIEEGLDQINSDMKEAEKNLTDLGKCCGLCSCDNGRPAWEKTLYVKFVQHLHFVYKMLSLVARLLCCFKKDLKTSSYTVFVISAAATLERLKAFEESGAYKAVWGGASGQDGVVSNQPPSSRVVDEREQMIMSGGYIRRVTNDAREDEMEENLAHVGSIIGNLKSMALDMGNEIDTQNVQIERIQGKVHVLTPHFSSGVVCARGGSKTLRVQERKRVGLAPRSLRSGVVLVTAKFRENGGGRREGENSAIFPVITVYTVTLFNAAQRERLTANHANHANHAGRPASNGHVKKKQPLAPQLANSAAESRETQTLSPPLGKRSRGGGGRRRNRVAAGRQRKKRTRRGWREWSGQGGGGAMSSSWRDDDEEFRVGGVKGGLRAKPRFSFTEVKLLLEAVKRNRYIILRKFNQGVSAETKKQTWAEITDQINSLGENHREVRQIMKKWADLKCDGKRRIIALRGPNGSNLRKKNLGPVERMVHKILMMSPRGDGDSDLDHGDNEFSNLYSKGTPSNVHAYSYLSLTDSSLPGGSSFDISPLSSPEKELGGDPLHSSSDFDLDLADDGEHTMDFDENDDSLFSSYPPVPSSASLDPLPDNALLRGKPVHTYSRNSSQNQNHVQNHSYSRPPPGPSSSSSSSAASTSSSVFPSVSDPDAASSSATPPQPPSLPAPAANDSTSHPACSSSSNPPPPPPPPSSSVTVSSSAAPTATSTAFSSNSPKPPLSSSALPPPHPSTSGPNMSDPLPAGASSRQARDHVAQLASQSLQQQRSSRMLLTSVSQSLEMLAQSVQLLVESQQEFVQESLLLQRETVDILRDFSNTALAMLRDKANSGQTATHQQPTSHF</sequence>
<organism evidence="1 2">
    <name type="scientific">Scortum barcoo</name>
    <name type="common">barcoo grunter</name>
    <dbReference type="NCBI Taxonomy" id="214431"/>
    <lineage>
        <taxon>Eukaryota</taxon>
        <taxon>Metazoa</taxon>
        <taxon>Chordata</taxon>
        <taxon>Craniata</taxon>
        <taxon>Vertebrata</taxon>
        <taxon>Euteleostomi</taxon>
        <taxon>Actinopterygii</taxon>
        <taxon>Neopterygii</taxon>
        <taxon>Teleostei</taxon>
        <taxon>Neoteleostei</taxon>
        <taxon>Acanthomorphata</taxon>
        <taxon>Eupercaria</taxon>
        <taxon>Centrarchiformes</taxon>
        <taxon>Terapontoidei</taxon>
        <taxon>Terapontidae</taxon>
        <taxon>Scortum</taxon>
    </lineage>
</organism>
<evidence type="ECO:0000313" key="2">
    <source>
        <dbReference type="Proteomes" id="UP000831701"/>
    </source>
</evidence>
<name>A0ACB8VFB3_9TELE</name>
<comment type="caution">
    <text evidence="1">The sequence shown here is derived from an EMBL/GenBank/DDBJ whole genome shotgun (WGS) entry which is preliminary data.</text>
</comment>
<proteinExistence type="predicted"/>
<accession>A0ACB8VFB3</accession>
<dbReference type="EMBL" id="CM041552">
    <property type="protein sequence ID" value="KAI3354387.1"/>
    <property type="molecule type" value="Genomic_DNA"/>
</dbReference>
<keyword evidence="2" id="KW-1185">Reference proteome</keyword>
<evidence type="ECO:0000313" key="1">
    <source>
        <dbReference type="EMBL" id="KAI3354387.1"/>
    </source>
</evidence>